<name>W6M342_9GAMM</name>
<dbReference type="AlphaFoldDB" id="W6M342"/>
<keyword evidence="2" id="KW-1185">Reference proteome</keyword>
<dbReference type="STRING" id="1400863.BN873_210198"/>
<organism evidence="1 2">
    <name type="scientific">Candidatus Competibacter denitrificans Run_A_D11</name>
    <dbReference type="NCBI Taxonomy" id="1400863"/>
    <lineage>
        <taxon>Bacteria</taxon>
        <taxon>Pseudomonadati</taxon>
        <taxon>Pseudomonadota</taxon>
        <taxon>Gammaproteobacteria</taxon>
        <taxon>Candidatus Competibacteraceae</taxon>
        <taxon>Candidatus Competibacter</taxon>
    </lineage>
</organism>
<sequence length="80" mass="9650">MKRSPKRRPLVDRMIMELRAERRGVPSFIDETDYVTAEKNEIPQAAKGAQYRRRHQRHLGEFRRVRVKVHHSWDVDRSPD</sequence>
<reference evidence="1" key="2">
    <citation type="submission" date="2014-03" db="EMBL/GenBank/DDBJ databases">
        <title>Candidatus Competibacter-lineage genomes retrieved from metagenomes reveal functional metabolic diversity.</title>
        <authorList>
            <person name="McIlroy S.J."/>
            <person name="Albertsen M."/>
            <person name="Andresen E.K."/>
            <person name="Saunders A.M."/>
            <person name="Kristiansen R."/>
            <person name="Stokholm-Bjerregaard M."/>
            <person name="Nielsen K.L."/>
            <person name="Nielsen P.H."/>
        </authorList>
    </citation>
    <scope>NUCLEOTIDE SEQUENCE</scope>
    <source>
        <strain evidence="1">Run_A_D11</strain>
    </source>
</reference>
<dbReference type="EMBL" id="CBTJ020000027">
    <property type="protein sequence ID" value="CDI01977.1"/>
    <property type="molecule type" value="Genomic_DNA"/>
</dbReference>
<accession>W6M342</accession>
<comment type="caution">
    <text evidence="1">The sequence shown here is derived from an EMBL/GenBank/DDBJ whole genome shotgun (WGS) entry which is preliminary data.</text>
</comment>
<evidence type="ECO:0000313" key="2">
    <source>
        <dbReference type="Proteomes" id="UP000035760"/>
    </source>
</evidence>
<gene>
    <name evidence="1" type="ORF">BN873_210198</name>
</gene>
<reference evidence="1" key="1">
    <citation type="submission" date="2013-07" db="EMBL/GenBank/DDBJ databases">
        <authorList>
            <person name="McIlroy S."/>
        </authorList>
    </citation>
    <scope>NUCLEOTIDE SEQUENCE [LARGE SCALE GENOMIC DNA]</scope>
    <source>
        <strain evidence="1">Run_A_D11</strain>
    </source>
</reference>
<evidence type="ECO:0000313" key="1">
    <source>
        <dbReference type="EMBL" id="CDI01977.1"/>
    </source>
</evidence>
<protein>
    <submittedName>
        <fullName evidence="1">Uncharacterized protein</fullName>
    </submittedName>
</protein>
<dbReference type="Proteomes" id="UP000035760">
    <property type="component" value="Unassembled WGS sequence"/>
</dbReference>
<proteinExistence type="predicted"/>